<comment type="subcellular location">
    <subcellularLocation>
        <location evidence="1">Cell membrane</location>
        <topology evidence="1">Multi-pass membrane protein</topology>
    </subcellularLocation>
</comment>
<reference evidence="9 10" key="1">
    <citation type="submission" date="2024-04" db="EMBL/GenBank/DDBJ databases">
        <title>Draft genome sequence of Pseudophaeobacter arcticus NBRC 116598.</title>
        <authorList>
            <person name="Miyakawa T."/>
            <person name="Kusuya Y."/>
            <person name="Miura T."/>
        </authorList>
    </citation>
    <scope>NUCLEOTIDE SEQUENCE [LARGE SCALE GENOMIC DNA]</scope>
    <source>
        <strain evidence="9 10">SU-CL00105</strain>
    </source>
</reference>
<feature type="transmembrane region" description="Helical" evidence="6">
    <location>
        <begin position="315"/>
        <end position="335"/>
    </location>
</feature>
<protein>
    <submittedName>
        <fullName evidence="9">ComEC/Rec2 family competence protein</fullName>
    </submittedName>
</protein>
<evidence type="ECO:0000313" key="9">
    <source>
        <dbReference type="EMBL" id="GAA6198287.1"/>
    </source>
</evidence>
<evidence type="ECO:0000256" key="2">
    <source>
        <dbReference type="ARBA" id="ARBA00022475"/>
    </source>
</evidence>
<feature type="transmembrane region" description="Helical" evidence="6">
    <location>
        <begin position="506"/>
        <end position="527"/>
    </location>
</feature>
<feature type="transmembrane region" description="Helical" evidence="6">
    <location>
        <begin position="412"/>
        <end position="437"/>
    </location>
</feature>
<keyword evidence="5 6" id="KW-0472">Membrane</keyword>
<feature type="transmembrane region" description="Helical" evidence="6">
    <location>
        <begin position="37"/>
        <end position="57"/>
    </location>
</feature>
<dbReference type="PANTHER" id="PTHR30619:SF1">
    <property type="entry name" value="RECOMBINATION PROTEIN 2"/>
    <property type="match status" value="1"/>
</dbReference>
<dbReference type="EMBL" id="BAABWU010000020">
    <property type="protein sequence ID" value="GAA6198287.1"/>
    <property type="molecule type" value="Genomic_DNA"/>
</dbReference>
<dbReference type="NCBIfam" id="TIGR00360">
    <property type="entry name" value="ComEC_N-term"/>
    <property type="match status" value="1"/>
</dbReference>
<organism evidence="9 10">
    <name type="scientific">Pseudophaeobacter arcticus</name>
    <dbReference type="NCBI Taxonomy" id="385492"/>
    <lineage>
        <taxon>Bacteria</taxon>
        <taxon>Pseudomonadati</taxon>
        <taxon>Pseudomonadota</taxon>
        <taxon>Alphaproteobacteria</taxon>
        <taxon>Rhodobacterales</taxon>
        <taxon>Paracoccaceae</taxon>
        <taxon>Pseudophaeobacter</taxon>
    </lineage>
</organism>
<evidence type="ECO:0000256" key="1">
    <source>
        <dbReference type="ARBA" id="ARBA00004651"/>
    </source>
</evidence>
<keyword evidence="10" id="KW-1185">Reference proteome</keyword>
<keyword evidence="2" id="KW-1003">Cell membrane</keyword>
<feature type="domain" description="DUF4131" evidence="8">
    <location>
        <begin position="62"/>
        <end position="214"/>
    </location>
</feature>
<gene>
    <name evidence="9" type="ORF">NBRC116598_37320</name>
</gene>
<evidence type="ECO:0000259" key="7">
    <source>
        <dbReference type="Pfam" id="PF03772"/>
    </source>
</evidence>
<dbReference type="InterPro" id="IPR004477">
    <property type="entry name" value="ComEC_N"/>
</dbReference>
<dbReference type="InterPro" id="IPR025405">
    <property type="entry name" value="DUF4131"/>
</dbReference>
<evidence type="ECO:0000259" key="8">
    <source>
        <dbReference type="Pfam" id="PF13567"/>
    </source>
</evidence>
<dbReference type="Proteomes" id="UP001441944">
    <property type="component" value="Unassembled WGS sequence"/>
</dbReference>
<evidence type="ECO:0000256" key="4">
    <source>
        <dbReference type="ARBA" id="ARBA00022989"/>
    </source>
</evidence>
<sequence length="689" mass="73388">METKNEPDFPSVYRGREAGATLQILLRLDQTLQAQRGVLLTWVPVCLGLGIGWFFLLRSDPGFPTWCLLTLIILLALPLTRCRDGRAMVAWAILLICLGFLSAVARTTLVQAPVLTFRYYGPVEGRIIAIDRGSRGALRLTLDHVRLARVAPAKRPARVRVSLAAGSESPEVGATVATTAHLMPPQGPSEPGGFDFRRYAWFMKIGANGYTRVPIVVLKPAQEGLYLHRFRYHLSRAVQDRLGAKTGGFAAAIIAGDRSGVAPEELQALRASNLAHLLAISGLHMGLLTGFVFTALRFFLCLFPALALRWNIKKISAAAALAVGAVYLGISGASISTERAFIMVFVMFVAVLLDRRAISLRAVAVAATLVLLRRPETLMSPGFQMSFAATTALVAVFGWIRTQRLAPGPAWLHPVLTVVVSSAVAGIATAPFGAAHFNALSHYGLLGNVLAVPIMGLVVVPAAVLSLCLAAIGAEMIGVFFLQLGLEWILGVANWVAALPHAQSGVVMPGPWVLPLFSLGALVVLLWKGGLRWGGLCLVGLSLAIWGQTDRPVLLVSANGSLVGVLTPEGRALSRATSQGYTAKSWLAADGTPVSQAEAAQRWTALAKGRGIWVSGHRIIHITGKRRAEAFVGCHASDLVVANTVLQHTGPCAILGPDGLRRSGSIAMTQNGILISANELAGDRPWSRP</sequence>
<evidence type="ECO:0000313" key="10">
    <source>
        <dbReference type="Proteomes" id="UP001441944"/>
    </source>
</evidence>
<feature type="transmembrane region" description="Helical" evidence="6">
    <location>
        <begin position="480"/>
        <end position="499"/>
    </location>
</feature>
<dbReference type="Pfam" id="PF03772">
    <property type="entry name" value="Competence"/>
    <property type="match status" value="1"/>
</dbReference>
<evidence type="ECO:0000256" key="5">
    <source>
        <dbReference type="ARBA" id="ARBA00023136"/>
    </source>
</evidence>
<feature type="transmembrane region" description="Helical" evidence="6">
    <location>
        <begin position="341"/>
        <end position="371"/>
    </location>
</feature>
<keyword evidence="3 6" id="KW-0812">Transmembrane</keyword>
<comment type="caution">
    <text evidence="9">The sequence shown here is derived from an EMBL/GenBank/DDBJ whole genome shotgun (WGS) entry which is preliminary data.</text>
</comment>
<dbReference type="InterPro" id="IPR052159">
    <property type="entry name" value="Competence_DNA_uptake"/>
</dbReference>
<accession>A0ABQ0AQZ1</accession>
<feature type="transmembrane region" description="Helical" evidence="6">
    <location>
        <begin position="277"/>
        <end position="303"/>
    </location>
</feature>
<evidence type="ECO:0000256" key="6">
    <source>
        <dbReference type="SAM" id="Phobius"/>
    </source>
</evidence>
<feature type="transmembrane region" description="Helical" evidence="6">
    <location>
        <begin position="383"/>
        <end position="400"/>
    </location>
</feature>
<feature type="transmembrane region" description="Helical" evidence="6">
    <location>
        <begin position="63"/>
        <end position="80"/>
    </location>
</feature>
<dbReference type="Pfam" id="PF13567">
    <property type="entry name" value="DUF4131"/>
    <property type="match status" value="1"/>
</dbReference>
<dbReference type="PANTHER" id="PTHR30619">
    <property type="entry name" value="DNA INTERNALIZATION/COMPETENCE PROTEIN COMEC/REC2"/>
    <property type="match status" value="1"/>
</dbReference>
<feature type="domain" description="ComEC/Rec2-related protein" evidence="7">
    <location>
        <begin position="254"/>
        <end position="528"/>
    </location>
</feature>
<feature type="transmembrane region" description="Helical" evidence="6">
    <location>
        <begin position="449"/>
        <end position="474"/>
    </location>
</feature>
<keyword evidence="4 6" id="KW-1133">Transmembrane helix</keyword>
<name>A0ABQ0AQZ1_9RHOB</name>
<feature type="transmembrane region" description="Helical" evidence="6">
    <location>
        <begin position="87"/>
        <end position="105"/>
    </location>
</feature>
<evidence type="ECO:0000256" key="3">
    <source>
        <dbReference type="ARBA" id="ARBA00022692"/>
    </source>
</evidence>
<proteinExistence type="predicted"/>